<dbReference type="Pfam" id="PF02321">
    <property type="entry name" value="OEP"/>
    <property type="match status" value="2"/>
</dbReference>
<feature type="coiled-coil region" evidence="3">
    <location>
        <begin position="377"/>
        <end position="404"/>
    </location>
</feature>
<keyword evidence="2" id="KW-0449">Lipoprotein</keyword>
<dbReference type="GO" id="GO:0015562">
    <property type="term" value="F:efflux transmembrane transporter activity"/>
    <property type="evidence" value="ECO:0007669"/>
    <property type="project" value="InterPro"/>
</dbReference>
<accession>A0A2S6GRD4</accession>
<reference evidence="4 5" key="1">
    <citation type="submission" date="2018-02" db="EMBL/GenBank/DDBJ databases">
        <title>Subsurface microbial communities from deep shales in Ohio and West Virginia, USA.</title>
        <authorList>
            <person name="Wrighton K."/>
        </authorList>
    </citation>
    <scope>NUCLEOTIDE SEQUENCE [LARGE SCALE GENOMIC DNA]</scope>
    <source>
        <strain evidence="4 5">OWC-G53F</strain>
    </source>
</reference>
<sequence length="494" mass="53525">MHSAEFHPALQRGNTLSVAIERSLIWGQAFLCAAALSACAVGPDYKTPATEAGQTFSNAALPEFSEKGVEAAWWKLFEDKELTELVDLTVQHNRNLQAARANLLEARALYLQAGLNLAPTVTSHANYTDSKRSLGALNNLNYAPREIKLYNAGFDAFWELDLFGRVRRDVEASSDEVDAQEAGLRDLGVSLIAEVARNYFELRGLQNQLATAEKNAHNQAETLEITRIRLEGGRGTELDTSRALAQLDSTKAGIPPLESAIYQAMHRLSVLTGQLPGALTKKLSKPAPLPKIPANIDIGRPAELLRRRPDIRIAERTLAAATARIGVATADLFPRVTFVGSISLEASTMSGLGAVGSDAYSVGPKISWAALDLGRVYARIKASDARAEANLAEYEQTVLNALEETENALVNYNRTRIRRDLLTSAAQASERAHDLAHLRFAEGVSDFLTVLDSESRLLQDQDRLAQSETATATALAALYKALGGGWEANPALAK</sequence>
<evidence type="ECO:0000256" key="1">
    <source>
        <dbReference type="ARBA" id="ARBA00007613"/>
    </source>
</evidence>
<comment type="caution">
    <text evidence="4">The sequence shown here is derived from an EMBL/GenBank/DDBJ whole genome shotgun (WGS) entry which is preliminary data.</text>
</comment>
<dbReference type="NCBIfam" id="TIGR01845">
    <property type="entry name" value="outer_NodT"/>
    <property type="match status" value="1"/>
</dbReference>
<proteinExistence type="inferred from homology"/>
<name>A0A2S6GRD4_9GAMM</name>
<keyword evidence="5" id="KW-1185">Reference proteome</keyword>
<dbReference type="GO" id="GO:0009279">
    <property type="term" value="C:cell outer membrane"/>
    <property type="evidence" value="ECO:0007669"/>
    <property type="project" value="UniProtKB-SubCell"/>
</dbReference>
<dbReference type="Gene3D" id="2.20.200.10">
    <property type="entry name" value="Outer membrane efflux proteins (OEP)"/>
    <property type="match status" value="1"/>
</dbReference>
<dbReference type="Gene3D" id="1.20.1600.10">
    <property type="entry name" value="Outer membrane efflux proteins (OEP)"/>
    <property type="match status" value="1"/>
</dbReference>
<dbReference type="InterPro" id="IPR003423">
    <property type="entry name" value="OMP_efflux"/>
</dbReference>
<dbReference type="AlphaFoldDB" id="A0A2S6GRD4"/>
<protein>
    <submittedName>
        <fullName evidence="4">Multidrug efflux system outer membrane protein</fullName>
    </submittedName>
</protein>
<dbReference type="EMBL" id="PTIY01000013">
    <property type="protein sequence ID" value="PPK67737.1"/>
    <property type="molecule type" value="Genomic_DNA"/>
</dbReference>
<comment type="similarity">
    <text evidence="1 2">Belongs to the outer membrane factor (OMF) (TC 1.B.17) family.</text>
</comment>
<dbReference type="SUPFAM" id="SSF56954">
    <property type="entry name" value="Outer membrane efflux proteins (OEP)"/>
    <property type="match status" value="1"/>
</dbReference>
<evidence type="ECO:0000256" key="2">
    <source>
        <dbReference type="RuleBase" id="RU362097"/>
    </source>
</evidence>
<dbReference type="RefSeq" id="WP_104424772.1">
    <property type="nucleotide sequence ID" value="NZ_PTIY01000013.1"/>
</dbReference>
<evidence type="ECO:0000256" key="3">
    <source>
        <dbReference type="SAM" id="Coils"/>
    </source>
</evidence>
<organism evidence="4 5">
    <name type="scientific">Methylobacter tundripaludum</name>
    <dbReference type="NCBI Taxonomy" id="173365"/>
    <lineage>
        <taxon>Bacteria</taxon>
        <taxon>Pseudomonadati</taxon>
        <taxon>Pseudomonadota</taxon>
        <taxon>Gammaproteobacteria</taxon>
        <taxon>Methylococcales</taxon>
        <taxon>Methylococcaceae</taxon>
        <taxon>Methylobacter</taxon>
    </lineage>
</organism>
<keyword evidence="2" id="KW-0564">Palmitate</keyword>
<evidence type="ECO:0000313" key="5">
    <source>
        <dbReference type="Proteomes" id="UP000238071"/>
    </source>
</evidence>
<evidence type="ECO:0000313" key="4">
    <source>
        <dbReference type="EMBL" id="PPK67737.1"/>
    </source>
</evidence>
<dbReference type="OrthoDB" id="9770517at2"/>
<dbReference type="Proteomes" id="UP000238071">
    <property type="component" value="Unassembled WGS sequence"/>
</dbReference>
<comment type="subcellular location">
    <subcellularLocation>
        <location evidence="2">Cell outer membrane</location>
        <topology evidence="2">Lipid-anchor</topology>
    </subcellularLocation>
</comment>
<dbReference type="PANTHER" id="PTHR30203:SF25">
    <property type="entry name" value="OUTER MEMBRANE PROTEIN-RELATED"/>
    <property type="match status" value="1"/>
</dbReference>
<gene>
    <name evidence="4" type="ORF">B0F88_11377</name>
</gene>
<keyword evidence="2" id="KW-1134">Transmembrane beta strand</keyword>
<keyword evidence="2" id="KW-0812">Transmembrane</keyword>
<keyword evidence="2" id="KW-0472">Membrane</keyword>
<keyword evidence="3" id="KW-0175">Coiled coil</keyword>
<dbReference type="InterPro" id="IPR010131">
    <property type="entry name" value="MdtP/NodT-like"/>
</dbReference>
<dbReference type="PANTHER" id="PTHR30203">
    <property type="entry name" value="OUTER MEMBRANE CATION EFFLUX PROTEIN"/>
    <property type="match status" value="1"/>
</dbReference>